<dbReference type="PANTHER" id="PTHR33050">
    <property type="entry name" value="REVERSE TRANSCRIPTASE DOMAIN-CONTAINING PROTEIN"/>
    <property type="match status" value="1"/>
</dbReference>
<gene>
    <name evidence="1" type="ORF">FOZ63_026140</name>
</gene>
<evidence type="ECO:0000313" key="2">
    <source>
        <dbReference type="Proteomes" id="UP000553632"/>
    </source>
</evidence>
<dbReference type="AlphaFoldDB" id="A0A7J6TL73"/>
<dbReference type="PANTHER" id="PTHR33050:SF7">
    <property type="entry name" value="RIBONUCLEASE H"/>
    <property type="match status" value="1"/>
</dbReference>
<proteinExistence type="predicted"/>
<accession>A0A7J6TL73</accession>
<dbReference type="EMBL" id="JABANO010010000">
    <property type="protein sequence ID" value="KAF4745875.1"/>
    <property type="molecule type" value="Genomic_DNA"/>
</dbReference>
<keyword evidence="2" id="KW-1185">Reference proteome</keyword>
<dbReference type="OMA" id="GRIMWAS"/>
<dbReference type="InterPro" id="IPR052055">
    <property type="entry name" value="Hepadnavirus_pol/RT"/>
</dbReference>
<name>A0A7J6TL73_PEROL</name>
<comment type="caution">
    <text evidence="1">The sequence shown here is derived from an EMBL/GenBank/DDBJ whole genome shotgun (WGS) entry which is preliminary data.</text>
</comment>
<reference evidence="1 2" key="1">
    <citation type="submission" date="2020-04" db="EMBL/GenBank/DDBJ databases">
        <title>Perkinsus olseni comparative genomics.</title>
        <authorList>
            <person name="Bogema D.R."/>
        </authorList>
    </citation>
    <scope>NUCLEOTIDE SEQUENCE [LARGE SCALE GENOMIC DNA]</scope>
    <source>
        <strain evidence="1 2">ATCC PRA-207</strain>
    </source>
</reference>
<protein>
    <submittedName>
        <fullName evidence="1">Uncharacterized protein</fullName>
    </submittedName>
</protein>
<evidence type="ECO:0000313" key="1">
    <source>
        <dbReference type="EMBL" id="KAF4745875.1"/>
    </source>
</evidence>
<organism evidence="1 2">
    <name type="scientific">Perkinsus olseni</name>
    <name type="common">Perkinsus atlanticus</name>
    <dbReference type="NCBI Taxonomy" id="32597"/>
    <lineage>
        <taxon>Eukaryota</taxon>
        <taxon>Sar</taxon>
        <taxon>Alveolata</taxon>
        <taxon>Perkinsozoa</taxon>
        <taxon>Perkinsea</taxon>
        <taxon>Perkinsida</taxon>
        <taxon>Perkinsidae</taxon>
        <taxon>Perkinsus</taxon>
    </lineage>
</organism>
<dbReference type="Proteomes" id="UP000553632">
    <property type="component" value="Unassembled WGS sequence"/>
</dbReference>
<sequence length="322" mass="34960">MNPVGSGLSPLSIPGEKLELIGSQGDYVLRKAEAGQAVEINVVESHLGRVTRATQCFTRYRCHLAPIFAWLKAVKRKRNAVSKAPIRSAFLGSNVCDKIRLLLGLLRSEQVRAFSLPEIIGCSVDAEWAASSSTIITDASLEGLGGTICPVSNGRTLRLWFALNFRQSSDTALRKLMGDTFVSGDISRLELIAIVLGLIIVGEIQGESEGECTVLSDNTAAIHVVNKGSSSVPRMAELWARLVACRRVGRRVRAFHVGGVSNEISDDSSRGVRPRQRVLLWASYRYILRLVRRMSSLGLEWSSTCARGQPTAVSTSMASCSS</sequence>